<proteinExistence type="predicted"/>
<name>A0ABU4HI85_9ACTN</name>
<evidence type="ECO:0000256" key="1">
    <source>
        <dbReference type="SAM" id="Phobius"/>
    </source>
</evidence>
<keyword evidence="1" id="KW-1133">Transmembrane helix</keyword>
<dbReference type="RefSeq" id="WP_318595225.1">
    <property type="nucleotide sequence ID" value="NZ_JAWSTH010000002.1"/>
</dbReference>
<feature type="transmembrane region" description="Helical" evidence="1">
    <location>
        <begin position="50"/>
        <end position="73"/>
    </location>
</feature>
<keyword evidence="1" id="KW-0472">Membrane</keyword>
<feature type="transmembrane region" description="Helical" evidence="1">
    <location>
        <begin position="21"/>
        <end position="44"/>
    </location>
</feature>
<evidence type="ECO:0000313" key="2">
    <source>
        <dbReference type="EMBL" id="MDW5592965.1"/>
    </source>
</evidence>
<evidence type="ECO:0000313" key="3">
    <source>
        <dbReference type="Proteomes" id="UP001284601"/>
    </source>
</evidence>
<accession>A0ABU4HI85</accession>
<protein>
    <submittedName>
        <fullName evidence="2">Uncharacterized protein</fullName>
    </submittedName>
</protein>
<comment type="caution">
    <text evidence="2">The sequence shown here is derived from an EMBL/GenBank/DDBJ whole genome shotgun (WGS) entry which is preliminary data.</text>
</comment>
<keyword evidence="1" id="KW-0812">Transmembrane</keyword>
<sequence length="366" mass="40633">MPEDDKPATGHLAGLLRAQFGFAEVLAAAILVGFSINVLASLILERLPDLTALVIGTLTMAAGLALLASRIFVSARSRSRRISGFFIYDPEESQAISPGRDYPFADWFALYIRAASREDPAIREAWGPAGEGNLTGLPRMALAQALAEYVVLNELAVHLTDYFGGRPAARDLRHITARDLPDALVQNPFVEFFSRPIEDRPNFSGGTAARLKPSETVVMTIVIGGGIYERFDLVLPAGSELARTDQGALRVSTRRFTLTLRLWCPGTTRSLPPGYLTHYLGLDAAQASRIRSVECWLTVDVRFRAWALASPYGWSYYRWLDSWLANAEEKVSATAYFDRIGWQQAATFLRVLHRTERRERPPTTTE</sequence>
<organism evidence="2 3">
    <name type="scientific">Conexibacter stalactiti</name>
    <dbReference type="NCBI Taxonomy" id="1940611"/>
    <lineage>
        <taxon>Bacteria</taxon>
        <taxon>Bacillati</taxon>
        <taxon>Actinomycetota</taxon>
        <taxon>Thermoleophilia</taxon>
        <taxon>Solirubrobacterales</taxon>
        <taxon>Conexibacteraceae</taxon>
        <taxon>Conexibacter</taxon>
    </lineage>
</organism>
<dbReference type="EMBL" id="JAWSTH010000002">
    <property type="protein sequence ID" value="MDW5592965.1"/>
    <property type="molecule type" value="Genomic_DNA"/>
</dbReference>
<dbReference type="Proteomes" id="UP001284601">
    <property type="component" value="Unassembled WGS sequence"/>
</dbReference>
<gene>
    <name evidence="2" type="ORF">R7226_01360</name>
</gene>
<keyword evidence="3" id="KW-1185">Reference proteome</keyword>
<reference evidence="3" key="1">
    <citation type="submission" date="2023-07" db="EMBL/GenBank/DDBJ databases">
        <title>Conexibacter stalactiti sp. nov., isolated from stalactites in a lava cave and emended description of the genus Conexibacter.</title>
        <authorList>
            <person name="Lee S.D."/>
        </authorList>
    </citation>
    <scope>NUCLEOTIDE SEQUENCE [LARGE SCALE GENOMIC DNA]</scope>
    <source>
        <strain evidence="3">KCTC 39840</strain>
    </source>
</reference>
<reference evidence="2 3" key="2">
    <citation type="submission" date="2023-10" db="EMBL/GenBank/DDBJ databases">
        <authorList>
            <person name="Han X.F."/>
        </authorList>
    </citation>
    <scope>NUCLEOTIDE SEQUENCE [LARGE SCALE GENOMIC DNA]</scope>
    <source>
        <strain evidence="2 3">KCTC 39840</strain>
    </source>
</reference>